<dbReference type="GO" id="GO:0032259">
    <property type="term" value="P:methylation"/>
    <property type="evidence" value="ECO:0007669"/>
    <property type="project" value="UniProtKB-KW"/>
</dbReference>
<dbReference type="HOGENOM" id="CLU_057823_2_1_6"/>
<keyword evidence="2 4" id="KW-0808">Transferase</keyword>
<evidence type="ECO:0000256" key="1">
    <source>
        <dbReference type="ARBA" id="ARBA00022603"/>
    </source>
</evidence>
<evidence type="ECO:0000259" key="3">
    <source>
        <dbReference type="Pfam" id="PF13649"/>
    </source>
</evidence>
<dbReference type="AlphaFoldDB" id="B0TXY4"/>
<sequence length="203" mass="23595">MNGRFNMSVTTKKYYDEKALEYVVNTNNVDFSDLYKRLDKYIAPAKNALDIGCGSGRDALYFANKGIKVIAIDFSRNIINEAKRINNHTNIEYMVADITSYKTNQKYDLIWANASLLHLEKDNLIEVFKSIKKMLSIKGCFYVCFKQGNNSEIDNSGRYFAYYDEQTLRKIFESLDFSIRDFFISYDKTGRNVIWLNVVVFSS</sequence>
<dbReference type="InterPro" id="IPR029063">
    <property type="entry name" value="SAM-dependent_MTases_sf"/>
</dbReference>
<accession>B0TXY4</accession>
<evidence type="ECO:0000256" key="2">
    <source>
        <dbReference type="ARBA" id="ARBA00022679"/>
    </source>
</evidence>
<protein>
    <submittedName>
        <fullName evidence="4">Methyltransferase type 11</fullName>
    </submittedName>
</protein>
<dbReference type="Gene3D" id="3.40.50.150">
    <property type="entry name" value="Vaccinia Virus protein VP39"/>
    <property type="match status" value="1"/>
</dbReference>
<dbReference type="eggNOG" id="COG0500">
    <property type="taxonomic scope" value="Bacteria"/>
</dbReference>
<dbReference type="PANTHER" id="PTHR43861:SF1">
    <property type="entry name" value="TRANS-ACONITATE 2-METHYLTRANSFERASE"/>
    <property type="match status" value="1"/>
</dbReference>
<dbReference type="SUPFAM" id="SSF53335">
    <property type="entry name" value="S-adenosyl-L-methionine-dependent methyltransferases"/>
    <property type="match status" value="1"/>
</dbReference>
<gene>
    <name evidence="4" type="ordered locus">Fphi_1320</name>
</gene>
<dbReference type="InterPro" id="IPR041698">
    <property type="entry name" value="Methyltransf_25"/>
</dbReference>
<evidence type="ECO:0000313" key="4">
    <source>
        <dbReference type="EMBL" id="ABZ87545.1"/>
    </source>
</evidence>
<dbReference type="PANTHER" id="PTHR43861">
    <property type="entry name" value="TRANS-ACONITATE 2-METHYLTRANSFERASE-RELATED"/>
    <property type="match status" value="1"/>
</dbReference>
<dbReference type="GO" id="GO:0008168">
    <property type="term" value="F:methyltransferase activity"/>
    <property type="evidence" value="ECO:0007669"/>
    <property type="project" value="UniProtKB-KW"/>
</dbReference>
<dbReference type="Pfam" id="PF13649">
    <property type="entry name" value="Methyltransf_25"/>
    <property type="match status" value="1"/>
</dbReference>
<organism evidence="4">
    <name type="scientific">Francisella philomiragia subsp. philomiragia (strain ATCC 25017 / CCUG 19701 / FSC 153 / O#319-036)</name>
    <dbReference type="NCBI Taxonomy" id="484022"/>
    <lineage>
        <taxon>Bacteria</taxon>
        <taxon>Pseudomonadati</taxon>
        <taxon>Pseudomonadota</taxon>
        <taxon>Gammaproteobacteria</taxon>
        <taxon>Thiotrichales</taxon>
        <taxon>Francisellaceae</taxon>
        <taxon>Francisella</taxon>
    </lineage>
</organism>
<dbReference type="CDD" id="cd02440">
    <property type="entry name" value="AdoMet_MTases"/>
    <property type="match status" value="1"/>
</dbReference>
<feature type="domain" description="Methyltransferase" evidence="3">
    <location>
        <begin position="49"/>
        <end position="139"/>
    </location>
</feature>
<name>B0TXY4_FRAP2</name>
<proteinExistence type="predicted"/>
<keyword evidence="1 4" id="KW-0489">Methyltransferase</keyword>
<dbReference type="EMBL" id="CP000937">
    <property type="protein sequence ID" value="ABZ87545.1"/>
    <property type="molecule type" value="Genomic_DNA"/>
</dbReference>
<dbReference type="KEGG" id="fph:Fphi_1320"/>
<reference evidence="4" key="1">
    <citation type="submission" date="2009-01" db="EMBL/GenBank/DDBJ databases">
        <title>Complete sequence of chromosome of Francisella philomiragia subsp. philomiragia ATCC 25017.</title>
        <authorList>
            <consortium name="US DOE Joint Genome Institute"/>
            <person name="Copeland A."/>
            <person name="Lucas S."/>
            <person name="Lapidus A."/>
            <person name="Barry K."/>
            <person name="Detter J.C."/>
            <person name="Glavina del Rio T."/>
            <person name="Hammon N."/>
            <person name="Israni S."/>
            <person name="Dalin E."/>
            <person name="Tice H."/>
            <person name="Pitluck S."/>
            <person name="Chain P."/>
            <person name="Malfatti S."/>
            <person name="Shin M."/>
            <person name="Vergez L."/>
            <person name="Schmutz J."/>
            <person name="Larimer F."/>
            <person name="Land M."/>
            <person name="Hauser L."/>
            <person name="Richardson P."/>
        </authorList>
    </citation>
    <scope>NUCLEOTIDE SEQUENCE</scope>
    <source>
        <strain evidence="4">ATCC 25017</strain>
    </source>
</reference>